<dbReference type="PANTHER" id="PTHR33751:SF1">
    <property type="entry name" value="CBB3-TYPE CYTOCHROME C OXIDASE SUBUNIT FIXP"/>
    <property type="match status" value="1"/>
</dbReference>
<feature type="chain" id="PRO_5045578679" evidence="5">
    <location>
        <begin position="19"/>
        <end position="116"/>
    </location>
</feature>
<evidence type="ECO:0000256" key="1">
    <source>
        <dbReference type="ARBA" id="ARBA00022617"/>
    </source>
</evidence>
<keyword evidence="8" id="KW-1185">Reference proteome</keyword>
<feature type="domain" description="Cytochrome c" evidence="6">
    <location>
        <begin position="37"/>
        <end position="114"/>
    </location>
</feature>
<evidence type="ECO:0000313" key="8">
    <source>
        <dbReference type="Proteomes" id="UP000770785"/>
    </source>
</evidence>
<dbReference type="Pfam" id="PF13442">
    <property type="entry name" value="Cytochrome_CBB3"/>
    <property type="match status" value="1"/>
</dbReference>
<dbReference type="Proteomes" id="UP000770785">
    <property type="component" value="Unassembled WGS sequence"/>
</dbReference>
<evidence type="ECO:0000259" key="6">
    <source>
        <dbReference type="PROSITE" id="PS51007"/>
    </source>
</evidence>
<dbReference type="SUPFAM" id="SSF46626">
    <property type="entry name" value="Cytochrome c"/>
    <property type="match status" value="1"/>
</dbReference>
<evidence type="ECO:0000313" key="7">
    <source>
        <dbReference type="EMBL" id="NJC28020.1"/>
    </source>
</evidence>
<protein>
    <submittedName>
        <fullName evidence="7">Mono/diheme cytochrome c family protein</fullName>
    </submittedName>
</protein>
<keyword evidence="1 4" id="KW-0349">Heme</keyword>
<keyword evidence="2 4" id="KW-0479">Metal-binding</keyword>
<dbReference type="PROSITE" id="PS51257">
    <property type="entry name" value="PROKAR_LIPOPROTEIN"/>
    <property type="match status" value="1"/>
</dbReference>
<dbReference type="RefSeq" id="WP_168039660.1">
    <property type="nucleotide sequence ID" value="NZ_JAATJH010000007.1"/>
</dbReference>
<keyword evidence="5" id="KW-0732">Signal</keyword>
<evidence type="ECO:0000256" key="3">
    <source>
        <dbReference type="ARBA" id="ARBA00023004"/>
    </source>
</evidence>
<dbReference type="InterPro" id="IPR036909">
    <property type="entry name" value="Cyt_c-like_dom_sf"/>
</dbReference>
<name>A0ABX0XFD1_9BACT</name>
<dbReference type="Gene3D" id="1.10.760.10">
    <property type="entry name" value="Cytochrome c-like domain"/>
    <property type="match status" value="1"/>
</dbReference>
<dbReference type="EMBL" id="JAATJH010000007">
    <property type="protein sequence ID" value="NJC28020.1"/>
    <property type="molecule type" value="Genomic_DNA"/>
</dbReference>
<dbReference type="InterPro" id="IPR009056">
    <property type="entry name" value="Cyt_c-like_dom"/>
</dbReference>
<sequence length="116" mass="12580">MKQLITLLFLAFIIVACGGGEDAPSEAPLASANKVEAKEINVKKIWKVRCIACHGIDGTMGTNGAANLKLSDKDMDYRVNIIKNGSENGVMTAFGEILDEDEVKAMAQFTMDLRED</sequence>
<proteinExistence type="predicted"/>
<evidence type="ECO:0000256" key="4">
    <source>
        <dbReference type="PROSITE-ProRule" id="PRU00433"/>
    </source>
</evidence>
<dbReference type="PANTHER" id="PTHR33751">
    <property type="entry name" value="CBB3-TYPE CYTOCHROME C OXIDASE SUBUNIT FIXP"/>
    <property type="match status" value="1"/>
</dbReference>
<reference evidence="7 8" key="1">
    <citation type="submission" date="2020-03" db="EMBL/GenBank/DDBJ databases">
        <title>Genomic Encyclopedia of Type Strains, Phase IV (KMG-IV): sequencing the most valuable type-strain genomes for metagenomic binning, comparative biology and taxonomic classification.</title>
        <authorList>
            <person name="Goeker M."/>
        </authorList>
    </citation>
    <scope>NUCLEOTIDE SEQUENCE [LARGE SCALE GENOMIC DNA]</scope>
    <source>
        <strain evidence="7 8">DSM 105096</strain>
    </source>
</reference>
<accession>A0ABX0XFD1</accession>
<evidence type="ECO:0000256" key="2">
    <source>
        <dbReference type="ARBA" id="ARBA00022723"/>
    </source>
</evidence>
<evidence type="ECO:0000256" key="5">
    <source>
        <dbReference type="SAM" id="SignalP"/>
    </source>
</evidence>
<comment type="caution">
    <text evidence="7">The sequence shown here is derived from an EMBL/GenBank/DDBJ whole genome shotgun (WGS) entry which is preliminary data.</text>
</comment>
<feature type="signal peptide" evidence="5">
    <location>
        <begin position="1"/>
        <end position="18"/>
    </location>
</feature>
<organism evidence="7 8">
    <name type="scientific">Neolewinella antarctica</name>
    <dbReference type="NCBI Taxonomy" id="442734"/>
    <lineage>
        <taxon>Bacteria</taxon>
        <taxon>Pseudomonadati</taxon>
        <taxon>Bacteroidota</taxon>
        <taxon>Saprospiria</taxon>
        <taxon>Saprospirales</taxon>
        <taxon>Lewinellaceae</taxon>
        <taxon>Neolewinella</taxon>
    </lineage>
</organism>
<dbReference type="PROSITE" id="PS51007">
    <property type="entry name" value="CYTC"/>
    <property type="match status" value="1"/>
</dbReference>
<dbReference type="InterPro" id="IPR050597">
    <property type="entry name" value="Cytochrome_c_Oxidase_Subunit"/>
</dbReference>
<keyword evidence="3 4" id="KW-0408">Iron</keyword>
<gene>
    <name evidence="7" type="ORF">GGR27_003539</name>
</gene>